<dbReference type="Proteomes" id="UP000093962">
    <property type="component" value="Unassembled WGS sequence"/>
</dbReference>
<feature type="region of interest" description="Disordered" evidence="1">
    <location>
        <begin position="496"/>
        <end position="640"/>
    </location>
</feature>
<proteinExistence type="predicted"/>
<sequence length="861" mass="89106">MTGPITVDPTALNSAGASVGAEANSISGAVTTLSGALSGHEAGFGHDAAALVFSRSYMNAANSLLQSAASAVNASHRTGFGIQMSAFNYGTANANSTVGGGESPVTKPIEPPKYPTPSAPSVFGGDIAAPLGWSLVEAFVGDLWPDGDPAQMRATAAAWRTFGASMSGGSGPMTAAGTTLGGFQIPDAPQMQKAANDISGGLADINTQAQKLAGQIDSFATIVENTQNKIRDLLHQLSPSGILSTIGGMFEGHNPLDKIKQIADDIKAVLGNIKREADATQQMFTQGMQDLDALTDKLEKWADKEFVEAFGQEVGGALGSTFNAIVDFDEGAFKFVAQTANGLEQLDPTRFIYDPEGAAKAWEGTGKALGEVALVANPLTAPLALSDPGIRKDLTTLGKSMIDYDDFKNGHPFRGLGYDTAQVATFFLPGAGEAAPAADAAGGAARVGAAEARAGGTVARDAGTAASKFGAASAAEEVAGQAGKITSSLDKVGVPEAAPGTSAAGKAPVEVPAPKPEAAPAPKPEPAPAPHSESPAPHTAEPTEPHSTAPAETHTAPSSSAPHEPPAGPPEHSPAPATHEPAPVTHEPATPAHAPGDTPHFSGPDDSAPHSPGSHVDPSDGRVYSMMDDSSHTTSFAPEQLGDNQRVLDAMADHGVSKSDMIDLINTPTDALTPAERDLVNDVRDALPNPTDDTVMQKVIPPGYFDETKGFVPSRADDYIMGNQPWLNVDQVGGSVSMADDTAHLGTPQQIHDGLRLDYTDSPYTPEDPVTHIIRFQADPDAPGAYEVPRTTDMGGNGAYDGWDDPFTGNGFTKSGDDVIPEYYAKNVTMRDGAEMWEVLDDGTQRLVAVLKDKEWIPQGN</sequence>
<dbReference type="InterPro" id="IPR057746">
    <property type="entry name" value="CpnT-like_N"/>
</dbReference>
<evidence type="ECO:0000256" key="1">
    <source>
        <dbReference type="SAM" id="MobiDB-lite"/>
    </source>
</evidence>
<evidence type="ECO:0000259" key="2">
    <source>
        <dbReference type="Pfam" id="PF25547"/>
    </source>
</evidence>
<feature type="compositionally biased region" description="Pro residues" evidence="1">
    <location>
        <begin position="563"/>
        <end position="573"/>
    </location>
</feature>
<dbReference type="RefSeq" id="WP_064859713.1">
    <property type="nucleotide sequence ID" value="NZ_LZSF01000185.1"/>
</dbReference>
<protein>
    <recommendedName>
        <fullName evidence="2">Outer membrane channel protein CpnT-like N-terminal domain-containing protein</fullName>
    </recommendedName>
</protein>
<gene>
    <name evidence="3" type="ORF">A5642_24810</name>
</gene>
<dbReference type="Pfam" id="PF25547">
    <property type="entry name" value="WXG100_2"/>
    <property type="match status" value="1"/>
</dbReference>
<reference evidence="3 4" key="1">
    <citation type="submission" date="2016-06" db="EMBL/GenBank/DDBJ databases">
        <authorList>
            <person name="Kjaerup R.B."/>
            <person name="Dalgaard T.S."/>
            <person name="Juul-Madsen H.R."/>
        </authorList>
    </citation>
    <scope>NUCLEOTIDE SEQUENCE [LARGE SCALE GENOMIC DNA]</scope>
    <source>
        <strain evidence="3 4">1199456.5</strain>
    </source>
</reference>
<name>A0A1A0MJ41_MYCMU</name>
<dbReference type="OrthoDB" id="3194844at2"/>
<dbReference type="EMBL" id="LZSF01000185">
    <property type="protein sequence ID" value="OBA85081.1"/>
    <property type="molecule type" value="Genomic_DNA"/>
</dbReference>
<evidence type="ECO:0000313" key="4">
    <source>
        <dbReference type="Proteomes" id="UP000093962"/>
    </source>
</evidence>
<organism evidence="3 4">
    <name type="scientific">Mycolicibacterium mucogenicum</name>
    <name type="common">Mycobacterium mucogenicum</name>
    <dbReference type="NCBI Taxonomy" id="56689"/>
    <lineage>
        <taxon>Bacteria</taxon>
        <taxon>Bacillati</taxon>
        <taxon>Actinomycetota</taxon>
        <taxon>Actinomycetes</taxon>
        <taxon>Mycobacteriales</taxon>
        <taxon>Mycobacteriaceae</taxon>
        <taxon>Mycolicibacterium</taxon>
    </lineage>
</organism>
<feature type="compositionally biased region" description="Pro residues" evidence="1">
    <location>
        <begin position="511"/>
        <end position="529"/>
    </location>
</feature>
<dbReference type="AlphaFoldDB" id="A0A1A0MJ41"/>
<evidence type="ECO:0000313" key="3">
    <source>
        <dbReference type="EMBL" id="OBA85081.1"/>
    </source>
</evidence>
<accession>A0A1A0MJ41</accession>
<feature type="domain" description="Outer membrane channel protein CpnT-like N-terminal" evidence="2">
    <location>
        <begin position="133"/>
        <end position="231"/>
    </location>
</feature>
<comment type="caution">
    <text evidence="3">The sequence shown here is derived from an EMBL/GenBank/DDBJ whole genome shotgun (WGS) entry which is preliminary data.</text>
</comment>